<evidence type="ECO:0000313" key="2">
    <source>
        <dbReference type="Proteomes" id="UP000294547"/>
    </source>
</evidence>
<gene>
    <name evidence="1" type="ORF">EDD54_1495</name>
</gene>
<dbReference type="AlphaFoldDB" id="A0A4R6RP34"/>
<dbReference type="RefSeq" id="WP_126535295.1">
    <property type="nucleotide sequence ID" value="NZ_WUJM01000243.1"/>
</dbReference>
<dbReference type="Proteomes" id="UP000294547">
    <property type="component" value="Unassembled WGS sequence"/>
</dbReference>
<name>A0A4R6RP34_9HYPH</name>
<organism evidence="1 2">
    <name type="scientific">Oharaeibacter diazotrophicus</name>
    <dbReference type="NCBI Taxonomy" id="1920512"/>
    <lineage>
        <taxon>Bacteria</taxon>
        <taxon>Pseudomonadati</taxon>
        <taxon>Pseudomonadota</taxon>
        <taxon>Alphaproteobacteria</taxon>
        <taxon>Hyphomicrobiales</taxon>
        <taxon>Pleomorphomonadaceae</taxon>
        <taxon>Oharaeibacter</taxon>
    </lineage>
</organism>
<accession>A0A4R6RP34</accession>
<dbReference type="EMBL" id="SNXY01000006">
    <property type="protein sequence ID" value="TDP87596.1"/>
    <property type="molecule type" value="Genomic_DNA"/>
</dbReference>
<reference evidence="1 2" key="1">
    <citation type="submission" date="2019-03" db="EMBL/GenBank/DDBJ databases">
        <title>Genomic Encyclopedia of Type Strains, Phase IV (KMG-IV): sequencing the most valuable type-strain genomes for metagenomic binning, comparative biology and taxonomic classification.</title>
        <authorList>
            <person name="Goeker M."/>
        </authorList>
    </citation>
    <scope>NUCLEOTIDE SEQUENCE [LARGE SCALE GENOMIC DNA]</scope>
    <source>
        <strain evidence="1 2">DSM 102969</strain>
    </source>
</reference>
<evidence type="ECO:0000313" key="1">
    <source>
        <dbReference type="EMBL" id="TDP87596.1"/>
    </source>
</evidence>
<sequence length="564" mass="60516">MRDPATSNAPSGRVFEAGPKGDIVTAKRTSWRGWLKLALGAAVVIAATAAAQARSQLLAAPNDAFATPQALTSGPMLKPGTIIYASRELGEPRVYPDGGMRRTVWYRYAASSTGRAVLMITGGFTRPAPFQVAIYTGSRLATLSRVARVRAKASAEDPAAAVSFPTTAGRIYLVQVDGVVDERTFYGDFLIGLQQVGERGGLAMFRTRPLFVEEDACCDSDRISYVANGFPVAVKLAADLGSLTGKLALTSTEDVLAAGQVSKVTLADADPNFAAGTVTTGRLTVVAGRGPAGDVLGRASAPVTVITPEYERHPVVDVYHLDTNFRVRVNARASTRTKIRNTSDVDAVGCRFEPDKQSDWSAYDLQAHEILPGGKTGAGNPVFDLKAGETKNFAVSYRPLYWDIAHIFLYCANKDMKVKNTVNDTFRAWADLGIPAFVELRPDADTEFGELRMGKFETRLVHVDVTNRGEYSGDFKMEIQDDRYHDRAVVTGLCVAEGVGDCKLTSARTYLIFDLAVGETRRVTAAVRHGGGAGGEIVVRMAVKDDSPTGLSTMGMTGIQVVPK</sequence>
<protein>
    <submittedName>
        <fullName evidence="1">Uncharacterized protein</fullName>
    </submittedName>
</protein>
<comment type="caution">
    <text evidence="1">The sequence shown here is derived from an EMBL/GenBank/DDBJ whole genome shotgun (WGS) entry which is preliminary data.</text>
</comment>
<proteinExistence type="predicted"/>
<keyword evidence="2" id="KW-1185">Reference proteome</keyword>